<evidence type="ECO:0000313" key="2">
    <source>
        <dbReference type="Proteomes" id="UP001231924"/>
    </source>
</evidence>
<dbReference type="Proteomes" id="UP001231924">
    <property type="component" value="Unassembled WGS sequence"/>
</dbReference>
<dbReference type="InterPro" id="IPR021412">
    <property type="entry name" value="DUF3052"/>
</dbReference>
<accession>A0ABT7MDP9</accession>
<gene>
    <name evidence="1" type="ORF">QRT03_22690</name>
</gene>
<keyword evidence="2" id="KW-1185">Reference proteome</keyword>
<dbReference type="EMBL" id="JASVWF010000005">
    <property type="protein sequence ID" value="MDL5158794.1"/>
    <property type="molecule type" value="Genomic_DNA"/>
</dbReference>
<name>A0ABT7MDP9_9PSEU</name>
<reference evidence="1 2" key="1">
    <citation type="submission" date="2023-06" db="EMBL/GenBank/DDBJ databases">
        <title>Actinomycetospora Odt1-22.</title>
        <authorList>
            <person name="Supong K."/>
        </authorList>
    </citation>
    <scope>NUCLEOTIDE SEQUENCE [LARGE SCALE GENOMIC DNA]</scope>
    <source>
        <strain evidence="1 2">Odt1-22</strain>
    </source>
</reference>
<proteinExistence type="predicted"/>
<evidence type="ECO:0000313" key="1">
    <source>
        <dbReference type="EMBL" id="MDL5158794.1"/>
    </source>
</evidence>
<dbReference type="RefSeq" id="WP_286055334.1">
    <property type="nucleotide sequence ID" value="NZ_JASVWF010000005.1"/>
</dbReference>
<sequence length="147" mass="15550">MVAAAGDSDGSRSDLASKLGVEPGMIVQELGWGSDVDDDVRSAIEERCGEDLLDEDAQEVVDVVLLWWRDDDGDLVDALMDARSPLADNGAVWVLTPKTGYDGHVEPSDIAEAAPTAGLSQTSNVNISDGWVGTRLVAPKSGGKNRR</sequence>
<dbReference type="Pfam" id="PF11253">
    <property type="entry name" value="DUF3052"/>
    <property type="match status" value="1"/>
</dbReference>
<comment type="caution">
    <text evidence="1">The sequence shown here is derived from an EMBL/GenBank/DDBJ whole genome shotgun (WGS) entry which is preliminary data.</text>
</comment>
<organism evidence="1 2">
    <name type="scientific">Actinomycetospora termitidis</name>
    <dbReference type="NCBI Taxonomy" id="3053470"/>
    <lineage>
        <taxon>Bacteria</taxon>
        <taxon>Bacillati</taxon>
        <taxon>Actinomycetota</taxon>
        <taxon>Actinomycetes</taxon>
        <taxon>Pseudonocardiales</taxon>
        <taxon>Pseudonocardiaceae</taxon>
        <taxon>Actinomycetospora</taxon>
    </lineage>
</organism>
<protein>
    <submittedName>
        <fullName evidence="1">DUF3052 domain-containing protein</fullName>
    </submittedName>
</protein>